<dbReference type="InterPro" id="IPR001478">
    <property type="entry name" value="PDZ"/>
</dbReference>
<dbReference type="CDD" id="cd07560">
    <property type="entry name" value="Peptidase_S41_CPP"/>
    <property type="match status" value="1"/>
</dbReference>
<dbReference type="PANTHER" id="PTHR32060">
    <property type="entry name" value="TAIL-SPECIFIC PROTEASE"/>
    <property type="match status" value="1"/>
</dbReference>
<dbReference type="SUPFAM" id="SSF50156">
    <property type="entry name" value="PDZ domain-like"/>
    <property type="match status" value="1"/>
</dbReference>
<dbReference type="Pfam" id="PF03572">
    <property type="entry name" value="Peptidase_S41"/>
    <property type="match status" value="1"/>
</dbReference>
<dbReference type="Proteomes" id="UP001556170">
    <property type="component" value="Unassembled WGS sequence"/>
</dbReference>
<feature type="region of interest" description="Disordered" evidence="6">
    <location>
        <begin position="25"/>
        <end position="51"/>
    </location>
</feature>
<comment type="caution">
    <text evidence="9">The sequence shown here is derived from an EMBL/GenBank/DDBJ whole genome shotgun (WGS) entry which is preliminary data.</text>
</comment>
<evidence type="ECO:0000256" key="5">
    <source>
        <dbReference type="RuleBase" id="RU004404"/>
    </source>
</evidence>
<dbReference type="InterPro" id="IPR029045">
    <property type="entry name" value="ClpP/crotonase-like_dom_sf"/>
</dbReference>
<dbReference type="InterPro" id="IPR004447">
    <property type="entry name" value="Peptidase_S41A"/>
</dbReference>
<evidence type="ECO:0000313" key="10">
    <source>
        <dbReference type="Proteomes" id="UP001556170"/>
    </source>
</evidence>
<dbReference type="PANTHER" id="PTHR32060:SF30">
    <property type="entry name" value="CARBOXY-TERMINAL PROCESSING PROTEASE CTPA"/>
    <property type="match status" value="1"/>
</dbReference>
<dbReference type="PROSITE" id="PS50106">
    <property type="entry name" value="PDZ"/>
    <property type="match status" value="1"/>
</dbReference>
<evidence type="ECO:0000256" key="7">
    <source>
        <dbReference type="SAM" id="SignalP"/>
    </source>
</evidence>
<keyword evidence="4 5" id="KW-0720">Serine protease</keyword>
<proteinExistence type="inferred from homology"/>
<keyword evidence="3 5" id="KW-0378">Hydrolase</keyword>
<name>A0ABV3QPT4_9GAMM</name>
<dbReference type="EMBL" id="JBFOHL010000008">
    <property type="protein sequence ID" value="MEW9624633.1"/>
    <property type="molecule type" value="Genomic_DNA"/>
</dbReference>
<evidence type="ECO:0000313" key="9">
    <source>
        <dbReference type="EMBL" id="MEW9624633.1"/>
    </source>
</evidence>
<evidence type="ECO:0000256" key="4">
    <source>
        <dbReference type="ARBA" id="ARBA00022825"/>
    </source>
</evidence>
<accession>A0ABV3QPT4</accession>
<evidence type="ECO:0000259" key="8">
    <source>
        <dbReference type="PROSITE" id="PS50106"/>
    </source>
</evidence>
<dbReference type="SUPFAM" id="SSF52096">
    <property type="entry name" value="ClpP/crotonase"/>
    <property type="match status" value="1"/>
</dbReference>
<dbReference type="SMART" id="SM00245">
    <property type="entry name" value="TSPc"/>
    <property type="match status" value="1"/>
</dbReference>
<dbReference type="RefSeq" id="WP_367844940.1">
    <property type="nucleotide sequence ID" value="NZ_JBFOHL010000008.1"/>
</dbReference>
<organism evidence="9 10">
    <name type="scientific">Rhodanobacter geophilus</name>
    <dbReference type="NCBI Taxonomy" id="3162488"/>
    <lineage>
        <taxon>Bacteria</taxon>
        <taxon>Pseudomonadati</taxon>
        <taxon>Pseudomonadota</taxon>
        <taxon>Gammaproteobacteria</taxon>
        <taxon>Lysobacterales</taxon>
        <taxon>Rhodanobacteraceae</taxon>
        <taxon>Rhodanobacter</taxon>
    </lineage>
</organism>
<dbReference type="CDD" id="cd06782">
    <property type="entry name" value="cpPDZ_CPP-like"/>
    <property type="match status" value="1"/>
</dbReference>
<feature type="signal peptide" evidence="7">
    <location>
        <begin position="1"/>
        <end position="20"/>
    </location>
</feature>
<comment type="similarity">
    <text evidence="1 5">Belongs to the peptidase S41A family.</text>
</comment>
<dbReference type="Pfam" id="PF22694">
    <property type="entry name" value="CtpB_N-like"/>
    <property type="match status" value="1"/>
</dbReference>
<gene>
    <name evidence="9" type="ORF">ABQJ56_10365</name>
</gene>
<evidence type="ECO:0000256" key="3">
    <source>
        <dbReference type="ARBA" id="ARBA00022801"/>
    </source>
</evidence>
<dbReference type="Gene3D" id="3.90.226.10">
    <property type="entry name" value="2-enoyl-CoA Hydratase, Chain A, domain 1"/>
    <property type="match status" value="1"/>
</dbReference>
<dbReference type="InterPro" id="IPR036034">
    <property type="entry name" value="PDZ_sf"/>
</dbReference>
<dbReference type="Gene3D" id="2.30.42.10">
    <property type="match status" value="1"/>
</dbReference>
<keyword evidence="7" id="KW-0732">Signal</keyword>
<dbReference type="InterPro" id="IPR005151">
    <property type="entry name" value="Tail-specific_protease"/>
</dbReference>
<evidence type="ECO:0000256" key="1">
    <source>
        <dbReference type="ARBA" id="ARBA00009179"/>
    </source>
</evidence>
<dbReference type="SMART" id="SM00228">
    <property type="entry name" value="PDZ"/>
    <property type="match status" value="1"/>
</dbReference>
<protein>
    <submittedName>
        <fullName evidence="9">S41 family peptidase</fullName>
    </submittedName>
</protein>
<feature type="chain" id="PRO_5047104915" evidence="7">
    <location>
        <begin position="21"/>
        <end position="456"/>
    </location>
</feature>
<dbReference type="Pfam" id="PF17820">
    <property type="entry name" value="PDZ_6"/>
    <property type="match status" value="1"/>
</dbReference>
<dbReference type="NCBIfam" id="TIGR00225">
    <property type="entry name" value="prc"/>
    <property type="match status" value="1"/>
</dbReference>
<reference evidence="9 10" key="1">
    <citation type="submission" date="2024-06" db="EMBL/GenBank/DDBJ databases">
        <authorList>
            <person name="Woo H."/>
        </authorList>
    </citation>
    <scope>NUCLEOTIDE SEQUENCE [LARGE SCALE GENOMIC DNA]</scope>
    <source>
        <strain evidence="9 10">S2-g</strain>
    </source>
</reference>
<evidence type="ECO:0000256" key="6">
    <source>
        <dbReference type="SAM" id="MobiDB-lite"/>
    </source>
</evidence>
<keyword evidence="10" id="KW-1185">Reference proteome</keyword>
<dbReference type="InterPro" id="IPR041489">
    <property type="entry name" value="PDZ_6"/>
</dbReference>
<feature type="domain" description="PDZ" evidence="8">
    <location>
        <begin position="107"/>
        <end position="175"/>
    </location>
</feature>
<keyword evidence="2 5" id="KW-0645">Protease</keyword>
<sequence>MRFPTYSLCALLLAAPFVHAQTAPAPAASAPEPPTELAPTHVRADAPAKADGNQVDLDDIRRFSRVYDIVRQAYVEPVGDHELMKDAITGMLAGLDPHSEYLDKEGLAQLDEDTTGQYSGLGIEVLEQDGGLLIVTPIDDTPASRAGIKPGDSIVKIDGVLVDPQNVDDMFKKLRGKPGSKITLTIVHRGSDNPVDMHLTRENIAITSVKVRQLEPGYDYIRITQFQSDTAADLEHKLAALIAKDGAVKGAVLDLRNNPGGLLTAAVGVSDDFLDAGTIVTTRGRLADSNMSFSAHPGDLLDGAPLVVLVNHGTASAAEIVSGALKDNHRGLLMGQRTFGKGVVQTVLPLDADHAVKITTARYYTPNGTSIQAEGIKPDIPLADLTVQKSDQAPELVSSEADLPNHLANENAKAGGNIDNDGSAAEAKLATSDYTLAQALNVLKGMALGRGAATAK</sequence>
<dbReference type="InterPro" id="IPR055210">
    <property type="entry name" value="CtpA/B_N"/>
</dbReference>
<evidence type="ECO:0000256" key="2">
    <source>
        <dbReference type="ARBA" id="ARBA00022670"/>
    </source>
</evidence>
<dbReference type="Gene3D" id="3.30.750.44">
    <property type="match status" value="1"/>
</dbReference>